<keyword evidence="2" id="KW-1133">Transmembrane helix</keyword>
<protein>
    <submittedName>
        <fullName evidence="4">LAETG motif-containing sortase-dependent surface protein</fullName>
    </submittedName>
</protein>
<proteinExistence type="predicted"/>
<accession>A0ABW2WVC5</accession>
<feature type="signal peptide" evidence="3">
    <location>
        <begin position="1"/>
        <end position="23"/>
    </location>
</feature>
<feature type="compositionally biased region" description="Low complexity" evidence="1">
    <location>
        <begin position="50"/>
        <end position="81"/>
    </location>
</feature>
<evidence type="ECO:0000256" key="3">
    <source>
        <dbReference type="SAM" id="SignalP"/>
    </source>
</evidence>
<feature type="chain" id="PRO_5046832890" evidence="3">
    <location>
        <begin position="24"/>
        <end position="348"/>
    </location>
</feature>
<keyword evidence="5" id="KW-1185">Reference proteome</keyword>
<feature type="transmembrane region" description="Helical" evidence="2">
    <location>
        <begin position="317"/>
        <end position="338"/>
    </location>
</feature>
<name>A0ABW2WVC5_9ACTN</name>
<reference evidence="5" key="1">
    <citation type="journal article" date="2019" name="Int. J. Syst. Evol. Microbiol.">
        <title>The Global Catalogue of Microorganisms (GCM) 10K type strain sequencing project: providing services to taxonomists for standard genome sequencing and annotation.</title>
        <authorList>
            <consortium name="The Broad Institute Genomics Platform"/>
            <consortium name="The Broad Institute Genome Sequencing Center for Infectious Disease"/>
            <person name="Wu L."/>
            <person name="Ma J."/>
        </authorList>
    </citation>
    <scope>NUCLEOTIDE SEQUENCE [LARGE SCALE GENOMIC DNA]</scope>
    <source>
        <strain evidence="5">JCM 12607</strain>
    </source>
</reference>
<feature type="compositionally biased region" description="Low complexity" evidence="1">
    <location>
        <begin position="88"/>
        <end position="123"/>
    </location>
</feature>
<dbReference type="NCBIfam" id="NF041528">
    <property type="entry name" value="strep_LAETG"/>
    <property type="match status" value="1"/>
</dbReference>
<dbReference type="NCBIfam" id="TIGR01167">
    <property type="entry name" value="LPXTG_anchor"/>
    <property type="match status" value="1"/>
</dbReference>
<evidence type="ECO:0000313" key="5">
    <source>
        <dbReference type="Proteomes" id="UP001596915"/>
    </source>
</evidence>
<keyword evidence="2" id="KW-0472">Membrane</keyword>
<gene>
    <name evidence="4" type="ORF">ACFQ2K_24795</name>
</gene>
<dbReference type="Proteomes" id="UP001596915">
    <property type="component" value="Unassembled WGS sequence"/>
</dbReference>
<organism evidence="4 5">
    <name type="scientific">Streptomyces sanglieri</name>
    <dbReference type="NCBI Taxonomy" id="193460"/>
    <lineage>
        <taxon>Bacteria</taxon>
        <taxon>Bacillati</taxon>
        <taxon>Actinomycetota</taxon>
        <taxon>Actinomycetes</taxon>
        <taxon>Kitasatosporales</taxon>
        <taxon>Streptomycetaceae</taxon>
        <taxon>Streptomyces</taxon>
    </lineage>
</organism>
<feature type="region of interest" description="Disordered" evidence="1">
    <location>
        <begin position="37"/>
        <end position="138"/>
    </location>
</feature>
<comment type="caution">
    <text evidence="4">The sequence shown here is derived from an EMBL/GenBank/DDBJ whole genome shotgun (WGS) entry which is preliminary data.</text>
</comment>
<keyword evidence="2" id="KW-0812">Transmembrane</keyword>
<evidence type="ECO:0000256" key="1">
    <source>
        <dbReference type="SAM" id="MobiDB-lite"/>
    </source>
</evidence>
<evidence type="ECO:0000313" key="4">
    <source>
        <dbReference type="EMBL" id="MFD0625481.1"/>
    </source>
</evidence>
<keyword evidence="3" id="KW-0732">Signal</keyword>
<evidence type="ECO:0000256" key="2">
    <source>
        <dbReference type="SAM" id="Phobius"/>
    </source>
</evidence>
<feature type="region of interest" description="Disordered" evidence="1">
    <location>
        <begin position="276"/>
        <end position="308"/>
    </location>
</feature>
<dbReference type="EMBL" id="JBHTGL010000008">
    <property type="protein sequence ID" value="MFD0625481.1"/>
    <property type="molecule type" value="Genomic_DNA"/>
</dbReference>
<sequence length="348" mass="34351">MKLRRTLALAAATAVITPAAVLAAPAAFAVTTDGTAAAETTLSPSPSDSGPPETEPAPAASQSASGSASTPAEDPAGETGKPGPPETPGAAGSSAPAPDETSGATPGDSASASASASASPSESEGAEEPTQCAKSDLDISVNGLPGRIARGSGWHKFKMNVYNSSKSAVKEIDYFAGASSDEEGNDLFRSKKVSLQALDPETGKWVELSEDGRAVGYVGRSDEIPAGYEVDIALRVNVRPTAPVGAGFTLGAGLYVGDKDCMGVSDVAYRFRIVKPGDSGSTPQTGGSAPVPAAKPADNPAGKVSGSLAETGSSSALPVFATAGGAAVVLGAGAMFVVRRRRSGAAGA</sequence>
<feature type="compositionally biased region" description="Polar residues" evidence="1">
    <location>
        <begin position="38"/>
        <end position="48"/>
    </location>
</feature>